<name>A0AAU9RWI2_THLAR</name>
<dbReference type="InterPro" id="IPR053098">
    <property type="entry name" value="Petuviruses_polyprotein"/>
</dbReference>
<accession>A0AAU9RWI2</accession>
<evidence type="ECO:0000313" key="1">
    <source>
        <dbReference type="EMBL" id="CAH2052780.1"/>
    </source>
</evidence>
<dbReference type="PANTHER" id="PTHR48435">
    <property type="entry name" value="POLYPROTEIN"/>
    <property type="match status" value="1"/>
</dbReference>
<organism evidence="1 2">
    <name type="scientific">Thlaspi arvense</name>
    <name type="common">Field penny-cress</name>
    <dbReference type="NCBI Taxonomy" id="13288"/>
    <lineage>
        <taxon>Eukaryota</taxon>
        <taxon>Viridiplantae</taxon>
        <taxon>Streptophyta</taxon>
        <taxon>Embryophyta</taxon>
        <taxon>Tracheophyta</taxon>
        <taxon>Spermatophyta</taxon>
        <taxon>Magnoliopsida</taxon>
        <taxon>eudicotyledons</taxon>
        <taxon>Gunneridae</taxon>
        <taxon>Pentapetalae</taxon>
        <taxon>rosids</taxon>
        <taxon>malvids</taxon>
        <taxon>Brassicales</taxon>
        <taxon>Brassicaceae</taxon>
        <taxon>Thlaspideae</taxon>
        <taxon>Thlaspi</taxon>
    </lineage>
</organism>
<gene>
    <name evidence="1" type="ORF">TAV2_LOCUS9294</name>
</gene>
<sequence length="149" mass="17098">MNTVSMIHSKSKFQNQFYLVKTDQSSTPSRMRTDINTSMYVLALLAKRTSKSLAKKSAKDEEKKKDPLYKRYLESYPTVGPLGDDKYDFIVQDSEKREKPTIMMMQANNFPPPEDFTKDDIAHSPKILTRAINSTGPDQLSQAEKVLNW</sequence>
<protein>
    <submittedName>
        <fullName evidence="1">Uncharacterized protein</fullName>
    </submittedName>
</protein>
<dbReference type="AlphaFoldDB" id="A0AAU9RWI2"/>
<dbReference type="Proteomes" id="UP000836841">
    <property type="component" value="Chromosome 3"/>
</dbReference>
<dbReference type="PANTHER" id="PTHR48435:SF1">
    <property type="entry name" value="POLYPROTEIN"/>
    <property type="match status" value="1"/>
</dbReference>
<reference evidence="1 2" key="1">
    <citation type="submission" date="2022-03" db="EMBL/GenBank/DDBJ databases">
        <authorList>
            <person name="Nunn A."/>
            <person name="Chopra R."/>
            <person name="Nunn A."/>
            <person name="Contreras Garrido A."/>
        </authorList>
    </citation>
    <scope>NUCLEOTIDE SEQUENCE [LARGE SCALE GENOMIC DNA]</scope>
</reference>
<proteinExistence type="predicted"/>
<dbReference type="EMBL" id="OU466859">
    <property type="protein sequence ID" value="CAH2052780.1"/>
    <property type="molecule type" value="Genomic_DNA"/>
</dbReference>
<keyword evidence="2" id="KW-1185">Reference proteome</keyword>
<evidence type="ECO:0000313" key="2">
    <source>
        <dbReference type="Proteomes" id="UP000836841"/>
    </source>
</evidence>